<proteinExistence type="predicted"/>
<dbReference type="GeneID" id="92944008"/>
<dbReference type="AlphaFoldDB" id="A0A2S7F7S6"/>
<dbReference type="RefSeq" id="WP_002579959.1">
    <property type="nucleotide sequence ID" value="NZ_AP019716.1"/>
</dbReference>
<protein>
    <submittedName>
        <fullName evidence="2">AAA family ATPase</fullName>
    </submittedName>
    <submittedName>
        <fullName evidence="3">Nucleotide kinase</fullName>
    </submittedName>
</protein>
<dbReference type="Proteomes" id="UP000515243">
    <property type="component" value="Chromosome 1"/>
</dbReference>
<evidence type="ECO:0000313" key="2">
    <source>
        <dbReference type="EMBL" id="NAS19727.1"/>
    </source>
</evidence>
<evidence type="ECO:0000313" key="7">
    <source>
        <dbReference type="Proteomes" id="UP000474042"/>
    </source>
</evidence>
<dbReference type="EMBL" id="CP040626">
    <property type="protein sequence ID" value="QMW90818.1"/>
    <property type="molecule type" value="Genomic_DNA"/>
</dbReference>
<evidence type="ECO:0000313" key="6">
    <source>
        <dbReference type="Proteomes" id="UP000321089"/>
    </source>
</evidence>
<dbReference type="KEGG" id="cbut:ATN24_09210"/>
<evidence type="ECO:0000313" key="4">
    <source>
        <dbReference type="EMBL" id="QMW90818.1"/>
    </source>
</evidence>
<dbReference type="SUPFAM" id="SSF52540">
    <property type="entry name" value="P-loop containing nucleoside triphosphate hydrolases"/>
    <property type="match status" value="1"/>
</dbReference>
<dbReference type="Proteomes" id="UP000474042">
    <property type="component" value="Unassembled WGS sequence"/>
</dbReference>
<dbReference type="EMBL" id="LRDH01000129">
    <property type="protein sequence ID" value="PPV12954.1"/>
    <property type="molecule type" value="Genomic_DNA"/>
</dbReference>
<evidence type="ECO:0000313" key="5">
    <source>
        <dbReference type="Proteomes" id="UP000238081"/>
    </source>
</evidence>
<dbReference type="EMBL" id="BKBC01000070">
    <property type="protein sequence ID" value="GEQ22991.1"/>
    <property type="molecule type" value="Genomic_DNA"/>
</dbReference>
<reference evidence="2 7" key="4">
    <citation type="submission" date="2020-01" db="EMBL/GenBank/DDBJ databases">
        <title>Genome sequence of a 1,3-propanediol producer, Clostridium butyricum S3.</title>
        <authorList>
            <person name="Zhou J."/>
        </authorList>
    </citation>
    <scope>NUCLEOTIDE SEQUENCE [LARGE SCALE GENOMIC DNA]</scope>
    <source>
        <strain evidence="2 7">S3</strain>
    </source>
</reference>
<dbReference type="InterPro" id="IPR027417">
    <property type="entry name" value="P-loop_NTPase"/>
</dbReference>
<dbReference type="Pfam" id="PF13238">
    <property type="entry name" value="AAA_18"/>
    <property type="match status" value="1"/>
</dbReference>
<keyword evidence="3" id="KW-0418">Kinase</keyword>
<reference evidence="3 5" key="1">
    <citation type="submission" date="2016-01" db="EMBL/GenBank/DDBJ databases">
        <title>Characterization of the Clostridium difficile lineages that are prevalent in Hong Kong and China.</title>
        <authorList>
            <person name="Kwok J.S.-L."/>
            <person name="Lam W.-Y."/>
            <person name="Ip M."/>
            <person name="Chan T.-F."/>
            <person name="Hawkey P.M."/>
            <person name="Tsui S.K.-W."/>
        </authorList>
    </citation>
    <scope>NUCLEOTIDE SEQUENCE [LARGE SCALE GENOMIC DNA]</scope>
    <source>
        <strain evidence="3 5">300064</strain>
    </source>
</reference>
<evidence type="ECO:0000313" key="8">
    <source>
        <dbReference type="Proteomes" id="UP000515243"/>
    </source>
</evidence>
<evidence type="ECO:0000313" key="1">
    <source>
        <dbReference type="EMBL" id="GEQ22991.1"/>
    </source>
</evidence>
<dbReference type="Proteomes" id="UP000321089">
    <property type="component" value="Unassembled WGS sequence"/>
</dbReference>
<dbReference type="EMBL" id="WOFV02000096">
    <property type="protein sequence ID" value="NAS19727.1"/>
    <property type="molecule type" value="Genomic_DNA"/>
</dbReference>
<evidence type="ECO:0000313" key="3">
    <source>
        <dbReference type="EMBL" id="PPV12954.1"/>
    </source>
</evidence>
<sequence length="166" mass="19446">MKKLIIINGTMGVGKTTVSERLYKSLENSFWLDGDSCWYMNPFVVNEENKKMVIENISFILNNFIKNSFSEYIIFNWVIQTDEIMNLVLDSLKLKGVDVHKITLMCSEEKLIERIARDISKGIRDSESIKRSVDNLRLYERMETLKINTDNKSVETIIEEIKKIIR</sequence>
<dbReference type="Gene3D" id="3.40.50.300">
    <property type="entry name" value="P-loop containing nucleotide triphosphate hydrolases"/>
    <property type="match status" value="1"/>
</dbReference>
<accession>A0A2S7F7S6</accession>
<name>A0A2S7F7S6_CLOBU</name>
<dbReference type="OrthoDB" id="9790407at2"/>
<reference evidence="4 8" key="2">
    <citation type="submission" date="2019-05" db="EMBL/GenBank/DDBJ databases">
        <authorList>
            <person name="Schori C."/>
            <person name="Ahrens C."/>
        </authorList>
    </citation>
    <scope>NUCLEOTIDE SEQUENCE [LARGE SCALE GENOMIC DNA]</scope>
    <source>
        <strain evidence="4 8">DSM 10702</strain>
    </source>
</reference>
<organism evidence="3 5">
    <name type="scientific">Clostridium butyricum</name>
    <dbReference type="NCBI Taxonomy" id="1492"/>
    <lineage>
        <taxon>Bacteria</taxon>
        <taxon>Bacillati</taxon>
        <taxon>Bacillota</taxon>
        <taxon>Clostridia</taxon>
        <taxon>Eubacteriales</taxon>
        <taxon>Clostridiaceae</taxon>
        <taxon>Clostridium</taxon>
    </lineage>
</organism>
<dbReference type="Proteomes" id="UP000238081">
    <property type="component" value="Unassembled WGS sequence"/>
</dbReference>
<reference evidence="1 6" key="3">
    <citation type="submission" date="2019-07" db="EMBL/GenBank/DDBJ databases">
        <title>Whole genome shotgun sequence of Clostridium butyricum NBRC 3858.</title>
        <authorList>
            <person name="Hosoyama A."/>
            <person name="Uohara A."/>
            <person name="Ohji S."/>
            <person name="Ichikawa N."/>
        </authorList>
    </citation>
    <scope>NUCLEOTIDE SEQUENCE [LARGE SCALE GENOMIC DNA]</scope>
    <source>
        <strain evidence="1 6">NBRC 3858</strain>
    </source>
</reference>
<keyword evidence="3" id="KW-0808">Transferase</keyword>
<gene>
    <name evidence="3" type="ORF">AWN73_04140</name>
    <name evidence="1" type="ORF">CBU02nite_34970</name>
    <name evidence="4" type="ORF">FF104_07545</name>
    <name evidence="2" type="ORF">GND98_018245</name>
</gene>
<dbReference type="GO" id="GO:0016301">
    <property type="term" value="F:kinase activity"/>
    <property type="evidence" value="ECO:0007669"/>
    <property type="project" value="UniProtKB-KW"/>
</dbReference>